<dbReference type="CDD" id="cd01169">
    <property type="entry name" value="HMPP_kinase"/>
    <property type="match status" value="1"/>
</dbReference>
<keyword evidence="4" id="KW-0418">Kinase</keyword>
<dbReference type="InterPro" id="IPR013749">
    <property type="entry name" value="PM/HMP-P_kinase-1"/>
</dbReference>
<dbReference type="Pfam" id="PF08543">
    <property type="entry name" value="Phos_pyr_kin"/>
    <property type="match status" value="1"/>
</dbReference>
<dbReference type="EC" id="2.7.1.49" evidence="2"/>
<sequence length="306" mass="33051">MGEQEHINLLKEKGLPVQPKIQIQKLLFKMKKQAPSLYKVLSIAGSDSGGGAGIQADIKTITSIGGYATTVITALTAQNSLGVHSIFEVPASFVGQQIDAVMTDIGTDAVKTGMLLCRDIVDVVSLKIKEYNIKRIVVDPVMLSKNEKSLLSTDAVNALTSQLFPLSIVVTPNIPEAEYISGLQIKNVSHAEEAAKCIYQLGASHVLIKGGHAGKLWDTNKKNKVIDIFYDGKSFEYIEGEYIPTKNTHGTGCTYASAIATYLARGNGLREAIIQAKRFVTTSIRKSFNPGKGYGTLDQFGAVQFP</sequence>
<comment type="caution">
    <text evidence="4">The sequence shown here is derived from an EMBL/GenBank/DDBJ whole genome shotgun (WGS) entry which is preliminary data.</text>
</comment>
<dbReference type="GO" id="GO:0016301">
    <property type="term" value="F:kinase activity"/>
    <property type="evidence" value="ECO:0007669"/>
    <property type="project" value="UniProtKB-KW"/>
</dbReference>
<keyword evidence="5" id="KW-1185">Reference proteome</keyword>
<dbReference type="InterPro" id="IPR004399">
    <property type="entry name" value="HMP/HMP-P_kinase_dom"/>
</dbReference>
<dbReference type="PANTHER" id="PTHR20858">
    <property type="entry name" value="PHOSPHOMETHYLPYRIMIDINE KINASE"/>
    <property type="match status" value="1"/>
</dbReference>
<comment type="pathway">
    <text evidence="1">Cofactor biosynthesis; thiamine diphosphate biosynthesis.</text>
</comment>
<dbReference type="Gene3D" id="3.40.1190.20">
    <property type="match status" value="1"/>
</dbReference>
<evidence type="ECO:0000313" key="4">
    <source>
        <dbReference type="EMBL" id="GAN32614.1"/>
    </source>
</evidence>
<evidence type="ECO:0000259" key="3">
    <source>
        <dbReference type="Pfam" id="PF08543"/>
    </source>
</evidence>
<evidence type="ECO:0000256" key="1">
    <source>
        <dbReference type="ARBA" id="ARBA00004948"/>
    </source>
</evidence>
<protein>
    <recommendedName>
        <fullName evidence="2">hydroxymethylpyrimidine kinase</fullName>
        <ecNumber evidence="2">2.7.1.49</ecNumber>
    </recommendedName>
</protein>
<reference evidence="5" key="1">
    <citation type="journal article" date="2015" name="Genome Announc.">
        <title>Draft Genome Sequence of an Anaerobic Ammonium-Oxidizing Bacterium, "Candidatus Brocadia sinica".</title>
        <authorList>
            <person name="Oshiki M."/>
            <person name="Shinyako-Hata K."/>
            <person name="Satoh H."/>
            <person name="Okabe S."/>
        </authorList>
    </citation>
    <scope>NUCLEOTIDE SEQUENCE [LARGE SCALE GENOMIC DNA]</scope>
    <source>
        <strain evidence="5">JPN1</strain>
    </source>
</reference>
<feature type="domain" description="Pyridoxamine kinase/Phosphomethylpyrimidine kinase" evidence="3">
    <location>
        <begin position="47"/>
        <end position="297"/>
    </location>
</feature>
<evidence type="ECO:0000313" key="5">
    <source>
        <dbReference type="Proteomes" id="UP000032309"/>
    </source>
</evidence>
<dbReference type="EMBL" id="BAFN01000001">
    <property type="protein sequence ID" value="GAN32614.1"/>
    <property type="molecule type" value="Genomic_DNA"/>
</dbReference>
<dbReference type="InterPro" id="IPR029056">
    <property type="entry name" value="Ribokinase-like"/>
</dbReference>
<organism evidence="4 5">
    <name type="scientific">Candidatus Brocadia sinica JPN1</name>
    <dbReference type="NCBI Taxonomy" id="1197129"/>
    <lineage>
        <taxon>Bacteria</taxon>
        <taxon>Pseudomonadati</taxon>
        <taxon>Planctomycetota</taxon>
        <taxon>Candidatus Brocadiia</taxon>
        <taxon>Candidatus Brocadiales</taxon>
        <taxon>Candidatus Brocadiaceae</taxon>
        <taxon>Candidatus Brocadia</taxon>
    </lineage>
</organism>
<dbReference type="SUPFAM" id="SSF53613">
    <property type="entry name" value="Ribokinase-like"/>
    <property type="match status" value="1"/>
</dbReference>
<evidence type="ECO:0000256" key="2">
    <source>
        <dbReference type="ARBA" id="ARBA00012135"/>
    </source>
</evidence>
<name>A0ABQ0JV19_9BACT</name>
<dbReference type="Proteomes" id="UP000032309">
    <property type="component" value="Unassembled WGS sequence"/>
</dbReference>
<keyword evidence="4" id="KW-0808">Transferase</keyword>
<accession>A0ABQ0JV19</accession>
<gene>
    <name evidence="4" type="ORF">BROSI_A1129</name>
</gene>
<proteinExistence type="predicted"/>
<dbReference type="PANTHER" id="PTHR20858:SF17">
    <property type="entry name" value="HYDROXYMETHYLPYRIMIDINE_PHOSPHOMETHYLPYRIMIDINE KINASE THI20-RELATED"/>
    <property type="match status" value="1"/>
</dbReference>
<dbReference type="NCBIfam" id="TIGR00097">
    <property type="entry name" value="HMP-P_kinase"/>
    <property type="match status" value="1"/>
</dbReference>